<dbReference type="Gene3D" id="3.90.78.10">
    <property type="entry name" value="UDP-N-acetylenolpyruvoylglucosamine reductase, C-terminal domain"/>
    <property type="match status" value="1"/>
</dbReference>
<dbReference type="Pfam" id="PF01565">
    <property type="entry name" value="FAD_binding_4"/>
    <property type="match status" value="1"/>
</dbReference>
<evidence type="ECO:0000256" key="8">
    <source>
        <dbReference type="ARBA" id="ARBA00022741"/>
    </source>
</evidence>
<keyword evidence="10 19" id="KW-0067">ATP-binding</keyword>
<dbReference type="Gene3D" id="3.40.50.720">
    <property type="entry name" value="NAD(P)-binding Rossmann-like Domain"/>
    <property type="match status" value="1"/>
</dbReference>
<dbReference type="InterPro" id="IPR036615">
    <property type="entry name" value="Mur_ligase_C_dom_sf"/>
</dbReference>
<evidence type="ECO:0000256" key="9">
    <source>
        <dbReference type="ARBA" id="ARBA00022827"/>
    </source>
</evidence>
<evidence type="ECO:0000256" key="2">
    <source>
        <dbReference type="ARBA" id="ARBA00004496"/>
    </source>
</evidence>
<dbReference type="InterPro" id="IPR036635">
    <property type="entry name" value="MurB_C_sf"/>
</dbReference>
<keyword evidence="16 19" id="KW-0961">Cell wall biogenesis/degradation</keyword>
<dbReference type="AlphaFoldDB" id="A0A1F8B5K0"/>
<dbReference type="InterPro" id="IPR006094">
    <property type="entry name" value="Oxid_FAD_bind_N"/>
</dbReference>
<dbReference type="UniPathway" id="UPA00219"/>
<dbReference type="SUPFAM" id="SSF56176">
    <property type="entry name" value="FAD-binding/transporter-associated domain-like"/>
    <property type="match status" value="2"/>
</dbReference>
<dbReference type="InterPro" id="IPR036565">
    <property type="entry name" value="Mur-like_cat_sf"/>
</dbReference>
<evidence type="ECO:0000256" key="19">
    <source>
        <dbReference type="HAMAP-Rule" id="MF_00639"/>
    </source>
</evidence>
<dbReference type="InterPro" id="IPR011601">
    <property type="entry name" value="MurB_C"/>
</dbReference>
<comment type="catalytic activity">
    <reaction evidence="17 18">
        <text>UDP-N-acetyl-alpha-D-muramate + NADP(+) = UDP-N-acetyl-3-O-(1-carboxyvinyl)-alpha-D-glucosamine + NADPH + H(+)</text>
        <dbReference type="Rhea" id="RHEA:12248"/>
        <dbReference type="ChEBI" id="CHEBI:15378"/>
        <dbReference type="ChEBI" id="CHEBI:57783"/>
        <dbReference type="ChEBI" id="CHEBI:58349"/>
        <dbReference type="ChEBI" id="CHEBI:68483"/>
        <dbReference type="ChEBI" id="CHEBI:70757"/>
        <dbReference type="EC" id="1.3.1.98"/>
    </reaction>
</comment>
<dbReference type="SUPFAM" id="SSF53623">
    <property type="entry name" value="MurD-like peptide ligases, catalytic domain"/>
    <property type="match status" value="1"/>
</dbReference>
<evidence type="ECO:0000256" key="17">
    <source>
        <dbReference type="ARBA" id="ARBA00048914"/>
    </source>
</evidence>
<evidence type="ECO:0000256" key="20">
    <source>
        <dbReference type="RuleBase" id="RU003664"/>
    </source>
</evidence>
<dbReference type="STRING" id="1802517.A2892_05630"/>
<keyword evidence="8 19" id="KW-0547">Nucleotide-binding</keyword>
<dbReference type="Pfam" id="PF21799">
    <property type="entry name" value="MurD-like_N"/>
    <property type="match status" value="1"/>
</dbReference>
<comment type="subcellular location">
    <subcellularLocation>
        <location evidence="2 19 20">Cytoplasm</location>
    </subcellularLocation>
</comment>
<evidence type="ECO:0000313" key="23">
    <source>
        <dbReference type="Proteomes" id="UP000176404"/>
    </source>
</evidence>
<dbReference type="GO" id="GO:0005737">
    <property type="term" value="C:cytoplasm"/>
    <property type="evidence" value="ECO:0007669"/>
    <property type="project" value="UniProtKB-SubCell"/>
</dbReference>
<evidence type="ECO:0000256" key="15">
    <source>
        <dbReference type="ARBA" id="ARBA00023306"/>
    </source>
</evidence>
<evidence type="ECO:0000256" key="6">
    <source>
        <dbReference type="ARBA" id="ARBA00022618"/>
    </source>
</evidence>
<comment type="similarity">
    <text evidence="18">Belongs to the MurB family.</text>
</comment>
<feature type="active site" evidence="18">
    <location>
        <position position="342"/>
    </location>
</feature>
<dbReference type="SUPFAM" id="SSF56194">
    <property type="entry name" value="Uridine diphospho-N-Acetylenolpyruvylglucosamine reductase, MurB, C-terminal domain"/>
    <property type="match status" value="1"/>
</dbReference>
<dbReference type="GO" id="GO:0008360">
    <property type="term" value="P:regulation of cell shape"/>
    <property type="evidence" value="ECO:0007669"/>
    <property type="project" value="UniProtKB-KW"/>
</dbReference>
<dbReference type="SUPFAM" id="SSF51984">
    <property type="entry name" value="MurCD N-terminal domain"/>
    <property type="match status" value="1"/>
</dbReference>
<sequence length="846" mass="95015">MSNIKKLKEKLGSRAKLNKSLTRHTFLKIGGPADIFYEAKSVNDFKKAIIEARQLDIPVTILGDGSNVLISDSGIRGLVLVESSDKIEIFGEPKVEANFQKIKKPVYRWESDDKVGTFKYEFKDLDYDESDKPRIRVRMEGGVNLPNATDFLLERGITGLQWYAGIPGKIGGAIFNNIHGGTHFISEVIDTVTVLDLQGGTHTLSIEELGVDYDRSRFQETGEIILDATFLLYKGDAEKAKYIHNEWAKRKSLQPRNAPGCAFHNLTQGQKEKLGIPTTSIGFVIEHLLKMTGFKIGDATISKDHHNFIVNEGKATAKDYLAVMKIIYKKAKKELGIELVPEVFLLGFEEKEIKEFRHPRQIELRKKRLYEIRTVYKDSKKIFPIPGIFMRKHEYKGKKVAVLGFGLEGKDAVGFLQKKGAHVTVYDKKPKNELDLTGVKSRKVEFVCGDNYIVRGLIEYDAIVRSPGVYRYLPEIIDAENKGVGITSAVKLFFDLCPSKIIGVTGTKGKGTTATLIYQILKKAKKDVHLAGNIGAPMLKLLPKLKPESWVVLELSSFQLIDMTQSPHIAVVLNITEDHMDWHKDRKEYIDAKKNIVNYQERCDYAVLNYDYSCSKSFSRLSCAKEYYFSKKKRVSGCYVEKGKIILKIDNAGCKIGGTKDLLLRGEHNWENVCASVCASYLAGADVDSIKKTVFSFKGLEHRLELVGRIADASFYNDSFSTNPQTTIAAVESFEKPITLILGGFDKKLSYEEMCKFLAEKENVKVIVLIGQIGPLLKKCLMKLDFKGKLIDLGFSSMKKIIKVAYKNTSKGGIILLSPAASSFDMFKDYKDRGNQFKQAVSSFSI</sequence>
<dbReference type="InterPro" id="IPR003170">
    <property type="entry name" value="MurB"/>
</dbReference>
<evidence type="ECO:0000256" key="12">
    <source>
        <dbReference type="ARBA" id="ARBA00022960"/>
    </source>
</evidence>
<dbReference type="GO" id="GO:0004326">
    <property type="term" value="F:tetrahydrofolylpolyglutamate synthase activity"/>
    <property type="evidence" value="ECO:0007669"/>
    <property type="project" value="InterPro"/>
</dbReference>
<dbReference type="PANTHER" id="PTHR43692:SF1">
    <property type="entry name" value="UDP-N-ACETYLMURAMOYLALANINE--D-GLUTAMATE LIGASE"/>
    <property type="match status" value="1"/>
</dbReference>
<evidence type="ECO:0000256" key="11">
    <source>
        <dbReference type="ARBA" id="ARBA00022857"/>
    </source>
</evidence>
<gene>
    <name evidence="18" type="primary">murB</name>
    <name evidence="19" type="synonym">murD</name>
    <name evidence="22" type="ORF">A2892_05630</name>
</gene>
<dbReference type="Pfam" id="PF02875">
    <property type="entry name" value="Mur_ligase_C"/>
    <property type="match status" value="1"/>
</dbReference>
<evidence type="ECO:0000256" key="18">
    <source>
        <dbReference type="HAMAP-Rule" id="MF_00037"/>
    </source>
</evidence>
<evidence type="ECO:0000313" key="22">
    <source>
        <dbReference type="EMBL" id="OGM59312.1"/>
    </source>
</evidence>
<comment type="cofactor">
    <cofactor evidence="1 18">
        <name>FAD</name>
        <dbReference type="ChEBI" id="CHEBI:57692"/>
    </cofactor>
</comment>
<dbReference type="Gene3D" id="3.30.465.10">
    <property type="match status" value="1"/>
</dbReference>
<dbReference type="InterPro" id="IPR016166">
    <property type="entry name" value="FAD-bd_PCMH"/>
</dbReference>
<dbReference type="PROSITE" id="PS51387">
    <property type="entry name" value="FAD_PCMH"/>
    <property type="match status" value="1"/>
</dbReference>
<dbReference type="InterPro" id="IPR004101">
    <property type="entry name" value="Mur_ligase_C"/>
</dbReference>
<dbReference type="HAMAP" id="MF_00639">
    <property type="entry name" value="MurD"/>
    <property type="match status" value="1"/>
</dbReference>
<evidence type="ECO:0000256" key="3">
    <source>
        <dbReference type="ARBA" id="ARBA00004752"/>
    </source>
</evidence>
<dbReference type="Gene3D" id="3.40.1190.10">
    <property type="entry name" value="Mur-like, catalytic domain"/>
    <property type="match status" value="1"/>
</dbReference>
<dbReference type="InterPro" id="IPR005762">
    <property type="entry name" value="MurD"/>
</dbReference>
<keyword evidence="4 19" id="KW-0963">Cytoplasm</keyword>
<evidence type="ECO:0000256" key="16">
    <source>
        <dbReference type="ARBA" id="ARBA00023316"/>
    </source>
</evidence>
<dbReference type="EMBL" id="MGHD01000022">
    <property type="protein sequence ID" value="OGM59312.1"/>
    <property type="molecule type" value="Genomic_DNA"/>
</dbReference>
<dbReference type="NCBIfam" id="TIGR01087">
    <property type="entry name" value="murD"/>
    <property type="match status" value="1"/>
</dbReference>
<comment type="function">
    <text evidence="19 20">Cell wall formation. Catalyzes the addition of glutamate to the nucleotide precursor UDP-N-acetylmuramoyl-L-alanine (UMA).</text>
</comment>
<evidence type="ECO:0000256" key="10">
    <source>
        <dbReference type="ARBA" id="ARBA00022840"/>
    </source>
</evidence>
<dbReference type="GO" id="GO:0071555">
    <property type="term" value="P:cell wall organization"/>
    <property type="evidence" value="ECO:0007669"/>
    <property type="project" value="UniProtKB-KW"/>
</dbReference>
<dbReference type="Gene3D" id="3.30.43.10">
    <property type="entry name" value="Uridine Diphospho-n-acetylenolpyruvylglucosamine Reductase, domain 2"/>
    <property type="match status" value="1"/>
</dbReference>
<evidence type="ECO:0000256" key="7">
    <source>
        <dbReference type="ARBA" id="ARBA00022630"/>
    </source>
</evidence>
<dbReference type="InterPro" id="IPR018109">
    <property type="entry name" value="Folylpolyglutamate_synth_CS"/>
</dbReference>
<dbReference type="Proteomes" id="UP000176404">
    <property type="component" value="Unassembled WGS sequence"/>
</dbReference>
<dbReference type="Pfam" id="PF08245">
    <property type="entry name" value="Mur_ligase_M"/>
    <property type="match status" value="1"/>
</dbReference>
<dbReference type="InterPro" id="IPR013221">
    <property type="entry name" value="Mur_ligase_cen"/>
</dbReference>
<evidence type="ECO:0000256" key="13">
    <source>
        <dbReference type="ARBA" id="ARBA00022984"/>
    </source>
</evidence>
<dbReference type="GO" id="GO:0008762">
    <property type="term" value="F:UDP-N-acetylmuramate dehydrogenase activity"/>
    <property type="evidence" value="ECO:0007669"/>
    <property type="project" value="UniProtKB-UniRule"/>
</dbReference>
<keyword evidence="13 19" id="KW-0573">Peptidoglycan synthesis</keyword>
<accession>A0A1F8B5K0</accession>
<comment type="caution">
    <text evidence="18">Lacks conserved residue(s) required for the propagation of feature annotation.</text>
</comment>
<keyword evidence="11 18" id="KW-0521">NADP</keyword>
<dbReference type="GO" id="GO:0005524">
    <property type="term" value="F:ATP binding"/>
    <property type="evidence" value="ECO:0007669"/>
    <property type="project" value="UniProtKB-UniRule"/>
</dbReference>
<keyword evidence="14 18" id="KW-0560">Oxidoreductase</keyword>
<comment type="similarity">
    <text evidence="19">Belongs to the MurCDEF family.</text>
</comment>
<dbReference type="GO" id="GO:0051301">
    <property type="term" value="P:cell division"/>
    <property type="evidence" value="ECO:0007669"/>
    <property type="project" value="UniProtKB-KW"/>
</dbReference>
<dbReference type="Pfam" id="PF02873">
    <property type="entry name" value="MurB_C"/>
    <property type="match status" value="1"/>
</dbReference>
<dbReference type="InterPro" id="IPR016169">
    <property type="entry name" value="FAD-bd_PCMH_sub2"/>
</dbReference>
<reference evidence="22 23" key="1">
    <citation type="journal article" date="2016" name="Nat. Commun.">
        <title>Thousands of microbial genomes shed light on interconnected biogeochemical processes in an aquifer system.</title>
        <authorList>
            <person name="Anantharaman K."/>
            <person name="Brown C.T."/>
            <person name="Hug L.A."/>
            <person name="Sharon I."/>
            <person name="Castelle C.J."/>
            <person name="Probst A.J."/>
            <person name="Thomas B.C."/>
            <person name="Singh A."/>
            <person name="Wilkins M.J."/>
            <person name="Karaoz U."/>
            <person name="Brodie E.L."/>
            <person name="Williams K.H."/>
            <person name="Hubbard S.S."/>
            <person name="Banfield J.F."/>
        </authorList>
    </citation>
    <scope>NUCLEOTIDE SEQUENCE [LARGE SCALE GENOMIC DNA]</scope>
</reference>
<evidence type="ECO:0000256" key="14">
    <source>
        <dbReference type="ARBA" id="ARBA00023002"/>
    </source>
</evidence>
<evidence type="ECO:0000256" key="4">
    <source>
        <dbReference type="ARBA" id="ARBA00022490"/>
    </source>
</evidence>
<comment type="caution">
    <text evidence="22">The sequence shown here is derived from an EMBL/GenBank/DDBJ whole genome shotgun (WGS) entry which is preliminary data.</text>
</comment>
<feature type="domain" description="FAD-binding PCMH-type" evidence="21">
    <location>
        <begin position="28"/>
        <end position="235"/>
    </location>
</feature>
<evidence type="ECO:0000259" key="21">
    <source>
        <dbReference type="PROSITE" id="PS51387"/>
    </source>
</evidence>
<dbReference type="SUPFAM" id="SSF53244">
    <property type="entry name" value="MurD-like peptide ligases, peptide-binding domain"/>
    <property type="match status" value="1"/>
</dbReference>
<dbReference type="InterPro" id="IPR036318">
    <property type="entry name" value="FAD-bd_PCMH-like_sf"/>
</dbReference>
<protein>
    <recommendedName>
        <fullName evidence="18 19">Multifunctional fusion protein</fullName>
    </recommendedName>
    <domain>
        <recommendedName>
            <fullName evidence="19">UDP-N-acetylmuramoylalanine--D-glutamate ligase</fullName>
            <ecNumber evidence="19">6.3.2.9</ecNumber>
        </recommendedName>
        <alternativeName>
            <fullName evidence="19">D-glutamic acid-adding enzyme</fullName>
        </alternativeName>
        <alternativeName>
            <fullName evidence="19">UDP-N-acetylmuramoyl-L-alanyl-D-glutamate synthetase</fullName>
        </alternativeName>
    </domain>
    <domain>
        <recommendedName>
            <fullName evidence="18">UDP-N-acetylenolpyruvoylglucosamine reductase</fullName>
            <ecNumber evidence="18">1.3.1.98</ecNumber>
        </recommendedName>
        <alternativeName>
            <fullName evidence="18">UDP-N-acetylmuramate dehydrogenase</fullName>
        </alternativeName>
    </domain>
</protein>
<organism evidence="22 23">
    <name type="scientific">Candidatus Woesebacteria bacterium RIFCSPLOWO2_01_FULL_39_10b</name>
    <dbReference type="NCBI Taxonomy" id="1802517"/>
    <lineage>
        <taxon>Bacteria</taxon>
        <taxon>Candidatus Woeseibacteriota</taxon>
    </lineage>
</organism>
<proteinExistence type="inferred from homology"/>
<dbReference type="EC" id="1.3.1.98" evidence="18"/>
<keyword evidence="12 19" id="KW-0133">Cell shape</keyword>
<evidence type="ECO:0000256" key="5">
    <source>
        <dbReference type="ARBA" id="ARBA00022598"/>
    </source>
</evidence>
<dbReference type="GO" id="GO:0008764">
    <property type="term" value="F:UDP-N-acetylmuramoylalanine-D-glutamate ligase activity"/>
    <property type="evidence" value="ECO:0007669"/>
    <property type="project" value="UniProtKB-UniRule"/>
</dbReference>
<dbReference type="GO" id="GO:0009252">
    <property type="term" value="P:peptidoglycan biosynthetic process"/>
    <property type="evidence" value="ECO:0007669"/>
    <property type="project" value="UniProtKB-UniRule"/>
</dbReference>
<keyword evidence="15 19" id="KW-0131">Cell cycle</keyword>
<keyword evidence="6 19" id="KW-0132">Cell division</keyword>
<keyword evidence="5 19" id="KW-0436">Ligase</keyword>
<evidence type="ECO:0000256" key="1">
    <source>
        <dbReference type="ARBA" id="ARBA00001974"/>
    </source>
</evidence>
<dbReference type="PANTHER" id="PTHR43692">
    <property type="entry name" value="UDP-N-ACETYLMURAMOYLALANINE--D-GLUTAMATE LIGASE"/>
    <property type="match status" value="1"/>
</dbReference>
<dbReference type="InterPro" id="IPR016167">
    <property type="entry name" value="FAD-bd_PCMH_sub1"/>
</dbReference>
<feature type="binding site" evidence="19">
    <location>
        <begin position="506"/>
        <end position="512"/>
    </location>
    <ligand>
        <name>ATP</name>
        <dbReference type="ChEBI" id="CHEBI:30616"/>
    </ligand>
</feature>
<comment type="catalytic activity">
    <reaction evidence="19 20">
        <text>UDP-N-acetyl-alpha-D-muramoyl-L-alanine + D-glutamate + ATP = UDP-N-acetyl-alpha-D-muramoyl-L-alanyl-D-glutamate + ADP + phosphate + H(+)</text>
        <dbReference type="Rhea" id="RHEA:16429"/>
        <dbReference type="ChEBI" id="CHEBI:15378"/>
        <dbReference type="ChEBI" id="CHEBI:29986"/>
        <dbReference type="ChEBI" id="CHEBI:30616"/>
        <dbReference type="ChEBI" id="CHEBI:43474"/>
        <dbReference type="ChEBI" id="CHEBI:83898"/>
        <dbReference type="ChEBI" id="CHEBI:83900"/>
        <dbReference type="ChEBI" id="CHEBI:456216"/>
        <dbReference type="EC" id="6.3.2.9"/>
    </reaction>
</comment>
<dbReference type="HAMAP" id="MF_00037">
    <property type="entry name" value="MurB"/>
    <property type="match status" value="1"/>
</dbReference>
<dbReference type="Gene3D" id="3.90.190.20">
    <property type="entry name" value="Mur ligase, C-terminal domain"/>
    <property type="match status" value="1"/>
</dbReference>
<name>A0A1F8B5K0_9BACT</name>
<dbReference type="EC" id="6.3.2.9" evidence="19"/>
<dbReference type="PROSITE" id="PS01011">
    <property type="entry name" value="FOLYLPOLYGLU_SYNT_1"/>
    <property type="match status" value="1"/>
</dbReference>
<comment type="pathway">
    <text evidence="3 19 20">Cell wall biogenesis; peptidoglycan biosynthesis.</text>
</comment>
<dbReference type="GO" id="GO:0071949">
    <property type="term" value="F:FAD binding"/>
    <property type="evidence" value="ECO:0007669"/>
    <property type="project" value="InterPro"/>
</dbReference>
<keyword evidence="9 18" id="KW-0274">FAD</keyword>
<keyword evidence="7 18" id="KW-0285">Flavoprotein</keyword>